<evidence type="ECO:0000313" key="2">
    <source>
        <dbReference type="EMBL" id="HGB31403.1"/>
    </source>
</evidence>
<sequence>MEVGRMKILKLKIYQPEVHYRVPYSYQRRFTYPIPPFSTVKGFLCNILGIKSNTDKDFVKMMSGLSIGIYGSYESFTKEYIWFRNLSKEWHNKRFGISTNRIIDGEPQHPGGQMPVKIDTLLNVNLMIYVYHPEYSFLAKIKRELENPKDRSSPLHLGRAEDWVVIKDVGFLENLNTDEIWRLDFFSWVPSADYFDRNFTISDYCKFFDSIQGIRMMVPVYYDIVEGQRIFTRYVEAKLFEGGTFNPIRCYVDNEENIPLILTRLGG</sequence>
<accession>A0A7C3SNU4</accession>
<dbReference type="GO" id="GO:0043571">
    <property type="term" value="P:maintenance of CRISPR repeat elements"/>
    <property type="evidence" value="ECO:0007669"/>
    <property type="project" value="InterPro"/>
</dbReference>
<organism evidence="2">
    <name type="scientific">Dictyoglomus turgidum</name>
    <dbReference type="NCBI Taxonomy" id="513050"/>
    <lineage>
        <taxon>Bacteria</taxon>
        <taxon>Pseudomonadati</taxon>
        <taxon>Dictyoglomota</taxon>
        <taxon>Dictyoglomia</taxon>
        <taxon>Dictyoglomales</taxon>
        <taxon>Dictyoglomaceae</taxon>
        <taxon>Dictyoglomus</taxon>
    </lineage>
</organism>
<dbReference type="AlphaFoldDB" id="A0A7C3SNU4"/>
<reference evidence="2" key="1">
    <citation type="journal article" date="2020" name="mSystems">
        <title>Genome- and Community-Level Interaction Insights into Carbon Utilization and Element Cycling Functions of Hydrothermarchaeota in Hydrothermal Sediment.</title>
        <authorList>
            <person name="Zhou Z."/>
            <person name="Liu Y."/>
            <person name="Xu W."/>
            <person name="Pan J."/>
            <person name="Luo Z.H."/>
            <person name="Li M."/>
        </authorList>
    </citation>
    <scope>NUCLEOTIDE SEQUENCE [LARGE SCALE GENOMIC DNA]</scope>
    <source>
        <strain evidence="2">SpSt-751</strain>
    </source>
</reference>
<protein>
    <submittedName>
        <fullName evidence="2">Type I-B CRISPR-associated protein Cas5</fullName>
    </submittedName>
</protein>
<comment type="caution">
    <text evidence="2">The sequence shown here is derived from an EMBL/GenBank/DDBJ whole genome shotgun (WGS) entry which is preliminary data.</text>
</comment>
<dbReference type="InterPro" id="IPR013422">
    <property type="entry name" value="CRISPR-assoc_prot_Cas5_N"/>
</dbReference>
<evidence type="ECO:0000256" key="1">
    <source>
        <dbReference type="ARBA" id="ARBA00023118"/>
    </source>
</evidence>
<name>A0A7C3SNU4_9BACT</name>
<dbReference type="NCBIfam" id="TIGR02593">
    <property type="entry name" value="CRISPR_cas5"/>
    <property type="match status" value="1"/>
</dbReference>
<dbReference type="InterPro" id="IPR021124">
    <property type="entry name" value="CRISPR-assoc_prot_Cas5"/>
</dbReference>
<keyword evidence="1" id="KW-0051">Antiviral defense</keyword>
<dbReference type="Pfam" id="PF09704">
    <property type="entry name" value="Cas_Cas5d"/>
    <property type="match status" value="1"/>
</dbReference>
<dbReference type="InterPro" id="IPR013337">
    <property type="entry name" value="CRISPR-assoc_prot_Cas5_Tneap"/>
</dbReference>
<dbReference type="EMBL" id="DTGA01000145">
    <property type="protein sequence ID" value="HGB31403.1"/>
    <property type="molecule type" value="Genomic_DNA"/>
</dbReference>
<proteinExistence type="predicted"/>
<gene>
    <name evidence="2" type="primary">cas5b</name>
    <name evidence="2" type="ORF">ENV35_05955</name>
</gene>
<dbReference type="GO" id="GO:0051607">
    <property type="term" value="P:defense response to virus"/>
    <property type="evidence" value="ECO:0007669"/>
    <property type="project" value="UniProtKB-KW"/>
</dbReference>
<dbReference type="NCBIfam" id="TIGR01895">
    <property type="entry name" value="cas_Cas5t"/>
    <property type="match status" value="1"/>
</dbReference>